<dbReference type="STRING" id="4537.A0A0E0KF79"/>
<feature type="compositionally biased region" description="Low complexity" evidence="1">
    <location>
        <begin position="151"/>
        <end position="160"/>
    </location>
</feature>
<proteinExistence type="predicted"/>
<feature type="region of interest" description="Disordered" evidence="1">
    <location>
        <begin position="151"/>
        <end position="202"/>
    </location>
</feature>
<dbReference type="HOGENOM" id="CLU_1356589_0_0_1"/>
<dbReference type="Proteomes" id="UP000026962">
    <property type="component" value="Chromosome 3"/>
</dbReference>
<organism evidence="2">
    <name type="scientific">Oryza punctata</name>
    <name type="common">Red rice</name>
    <dbReference type="NCBI Taxonomy" id="4537"/>
    <lineage>
        <taxon>Eukaryota</taxon>
        <taxon>Viridiplantae</taxon>
        <taxon>Streptophyta</taxon>
        <taxon>Embryophyta</taxon>
        <taxon>Tracheophyta</taxon>
        <taxon>Spermatophyta</taxon>
        <taxon>Magnoliopsida</taxon>
        <taxon>Liliopsida</taxon>
        <taxon>Poales</taxon>
        <taxon>Poaceae</taxon>
        <taxon>BOP clade</taxon>
        <taxon>Oryzoideae</taxon>
        <taxon>Oryzeae</taxon>
        <taxon>Oryzinae</taxon>
        <taxon>Oryza</taxon>
    </lineage>
</organism>
<dbReference type="EnsemblPlants" id="OPUNC03G20680.1">
    <property type="protein sequence ID" value="OPUNC03G20680.1"/>
    <property type="gene ID" value="OPUNC03G20680"/>
</dbReference>
<reference evidence="2" key="1">
    <citation type="submission" date="2015-04" db="UniProtKB">
        <authorList>
            <consortium name="EnsemblPlants"/>
        </authorList>
    </citation>
    <scope>IDENTIFICATION</scope>
</reference>
<dbReference type="InterPro" id="IPR044162">
    <property type="entry name" value="PHOS32/34"/>
</dbReference>
<protein>
    <submittedName>
        <fullName evidence="2">Uncharacterized protein</fullName>
    </submittedName>
</protein>
<reference evidence="2" key="2">
    <citation type="submission" date="2018-05" db="EMBL/GenBank/DDBJ databases">
        <title>OpunRS2 (Oryza punctata Reference Sequence Version 2).</title>
        <authorList>
            <person name="Zhang J."/>
            <person name="Kudrna D."/>
            <person name="Lee S."/>
            <person name="Talag J."/>
            <person name="Welchert J."/>
            <person name="Wing R.A."/>
        </authorList>
    </citation>
    <scope>NUCLEOTIDE SEQUENCE [LARGE SCALE GENOMIC DNA]</scope>
</reference>
<dbReference type="Gramene" id="OPUNC03G20680.1">
    <property type="protein sequence ID" value="OPUNC03G20680.1"/>
    <property type="gene ID" value="OPUNC03G20680"/>
</dbReference>
<name>A0A0E0KF79_ORYPU</name>
<feature type="compositionally biased region" description="Basic and acidic residues" evidence="1">
    <location>
        <begin position="161"/>
        <end position="172"/>
    </location>
</feature>
<evidence type="ECO:0000313" key="2">
    <source>
        <dbReference type="EnsemblPlants" id="OPUNC03G20680.1"/>
    </source>
</evidence>
<evidence type="ECO:0000313" key="3">
    <source>
        <dbReference type="Proteomes" id="UP000026962"/>
    </source>
</evidence>
<accession>A0A0E0KF79</accession>
<feature type="compositionally biased region" description="Basic residues" evidence="1">
    <location>
        <begin position="188"/>
        <end position="202"/>
    </location>
</feature>
<sequence>MAQSLQRAIVGKHGWLVFVQENRVQFEIEDLVRASAEVLGSGNPPSLPGHRRRDGLVHAALHPNSPRFFFSSLVAASVSISFLHRRITITVNISNNSTFTKWSGTTSARVTPSCSSIEHFRPILILILPIYGANWGSIPVSVDDKDVAPDTAAKHANAAATRDEPEEAKKWEEDFDAFTSTKAQDPARRRRPALRGRKNMEI</sequence>
<dbReference type="AlphaFoldDB" id="A0A0E0KF79"/>
<dbReference type="PANTHER" id="PTHR31966">
    <property type="entry name" value="OS01G0783500 PROTEIN"/>
    <property type="match status" value="1"/>
</dbReference>
<evidence type="ECO:0000256" key="1">
    <source>
        <dbReference type="SAM" id="MobiDB-lite"/>
    </source>
</evidence>
<dbReference type="PANTHER" id="PTHR31966:SF3">
    <property type="entry name" value="OS05G0501700 PROTEIN"/>
    <property type="match status" value="1"/>
</dbReference>
<keyword evidence="3" id="KW-1185">Reference proteome</keyword>